<keyword evidence="1" id="KW-0614">Plasmid</keyword>
<dbReference type="EMBL" id="LN868939">
    <property type="protein sequence ID" value="CRY80462.1"/>
    <property type="molecule type" value="Genomic_DNA"/>
</dbReference>
<organism evidence="1 2">
    <name type="scientific">Nocardia farcinica</name>
    <dbReference type="NCBI Taxonomy" id="37329"/>
    <lineage>
        <taxon>Bacteria</taxon>
        <taxon>Bacillati</taxon>
        <taxon>Actinomycetota</taxon>
        <taxon>Actinomycetes</taxon>
        <taxon>Mycobacteriales</taxon>
        <taxon>Nocardiaceae</taxon>
        <taxon>Nocardia</taxon>
    </lineage>
</organism>
<proteinExistence type="predicted"/>
<protein>
    <submittedName>
        <fullName evidence="1">Uncharacterized protein</fullName>
    </submittedName>
</protein>
<reference evidence="2" key="1">
    <citation type="submission" date="2015-03" db="EMBL/GenBank/DDBJ databases">
        <authorList>
            <consortium name="Pathogen Informatics"/>
        </authorList>
    </citation>
    <scope>NUCLEOTIDE SEQUENCE [LARGE SCALE GENOMIC DNA]</scope>
    <source>
        <strain evidence="2">NCTC11134</strain>
        <plasmid evidence="2">2</plasmid>
    </source>
</reference>
<dbReference type="AlphaFoldDB" id="A0A0H5NYA0"/>
<geneLocation type="plasmid" evidence="1">
    <name>2</name>
</geneLocation>
<evidence type="ECO:0000313" key="1">
    <source>
        <dbReference type="EMBL" id="CRY80462.1"/>
    </source>
</evidence>
<gene>
    <name evidence="1" type="ORF">ERS450000_03871</name>
</gene>
<evidence type="ECO:0000313" key="2">
    <source>
        <dbReference type="Proteomes" id="UP000057820"/>
    </source>
</evidence>
<dbReference type="Proteomes" id="UP000057820">
    <property type="component" value="Plasmid 2"/>
</dbReference>
<dbReference type="KEGG" id="nfr:ERS450000_03871"/>
<accession>A0A0H5NYA0</accession>
<sequence length="89" mass="9956">MSERLPSLPVRTPATRPTYLYRFGCRSLHLLERVAAGLRALDDHYPPAQCRTGGPIRSQAHACLVMDRHVAHRCPRFAEAAAYVAEVET</sequence>
<name>A0A0H5NYA0_NOCFR</name>